<reference evidence="2" key="1">
    <citation type="journal article" date="2012" name="Nature">
        <title>A physical, genetic and functional sequence assembly of the barley genome.</title>
        <authorList>
            <consortium name="The International Barley Genome Sequencing Consortium"/>
            <person name="Mayer K.F."/>
            <person name="Waugh R."/>
            <person name="Brown J.W."/>
            <person name="Schulman A."/>
            <person name="Langridge P."/>
            <person name="Platzer M."/>
            <person name="Fincher G.B."/>
            <person name="Muehlbauer G.J."/>
            <person name="Sato K."/>
            <person name="Close T.J."/>
            <person name="Wise R.P."/>
            <person name="Stein N."/>
        </authorList>
    </citation>
    <scope>NUCLEOTIDE SEQUENCE [LARGE SCALE GENOMIC DNA]</scope>
    <source>
        <strain evidence="2">cv. Morex</strain>
    </source>
</reference>
<sequence>MEVQGTVGKRVEEPKKHKKADVVGMMESYISMKTKQAREEAAARERAKADVDEFSIKKCIAVANEIEELTTEEKVDAFDVFMNEQKREIFLSADPSSRIMWLRRKLARLA</sequence>
<dbReference type="Proteomes" id="UP000011116">
    <property type="component" value="Chromosome 1H"/>
</dbReference>
<proteinExistence type="predicted"/>
<dbReference type="Gramene" id="HORVU.MOREX.r3.1HG0070610.1">
    <property type="protein sequence ID" value="HORVU.MOREX.r3.1HG0070610.1.CDS1"/>
    <property type="gene ID" value="HORVU.MOREX.r3.1HG0070610"/>
</dbReference>
<dbReference type="EnsemblPlants" id="HORVU.MOREX.r3.1HG0070610.1">
    <property type="protein sequence ID" value="HORVU.MOREX.r3.1HG0070610.1.CDS1"/>
    <property type="gene ID" value="HORVU.MOREX.r3.1HG0070610"/>
</dbReference>
<dbReference type="PANTHER" id="PTHR34395">
    <property type="entry name" value="OS11G0427500 PROTEIN"/>
    <property type="match status" value="1"/>
</dbReference>
<reference evidence="1" key="3">
    <citation type="submission" date="2022-01" db="UniProtKB">
        <authorList>
            <consortium name="EnsemblPlants"/>
        </authorList>
    </citation>
    <scope>IDENTIFICATION</scope>
    <source>
        <strain evidence="1">subsp. vulgare</strain>
    </source>
</reference>
<protein>
    <submittedName>
        <fullName evidence="1">Uncharacterized protein</fullName>
    </submittedName>
</protein>
<keyword evidence="2" id="KW-1185">Reference proteome</keyword>
<dbReference type="AlphaFoldDB" id="A0A8I7B3N8"/>
<accession>A0A8I7B3N8</accession>
<evidence type="ECO:0000313" key="1">
    <source>
        <dbReference type="EnsemblPlants" id="HORVU.MOREX.r3.1HG0070610.1.CDS1"/>
    </source>
</evidence>
<dbReference type="PANTHER" id="PTHR34395:SF21">
    <property type="entry name" value="MYB_SANT-LIKE DOMAIN-CONTAINING PROTEIN"/>
    <property type="match status" value="1"/>
</dbReference>
<evidence type="ECO:0000313" key="2">
    <source>
        <dbReference type="Proteomes" id="UP000011116"/>
    </source>
</evidence>
<name>A0A8I7B3N8_HORVV</name>
<reference evidence="1" key="2">
    <citation type="submission" date="2020-10" db="EMBL/GenBank/DDBJ databases">
        <authorList>
            <person name="Scholz U."/>
            <person name="Mascher M."/>
            <person name="Fiebig A."/>
        </authorList>
    </citation>
    <scope>NUCLEOTIDE SEQUENCE [LARGE SCALE GENOMIC DNA]</scope>
    <source>
        <strain evidence="1">cv. Morex</strain>
    </source>
</reference>
<organism evidence="1 2">
    <name type="scientific">Hordeum vulgare subsp. vulgare</name>
    <name type="common">Domesticated barley</name>
    <dbReference type="NCBI Taxonomy" id="112509"/>
    <lineage>
        <taxon>Eukaryota</taxon>
        <taxon>Viridiplantae</taxon>
        <taxon>Streptophyta</taxon>
        <taxon>Embryophyta</taxon>
        <taxon>Tracheophyta</taxon>
        <taxon>Spermatophyta</taxon>
        <taxon>Magnoliopsida</taxon>
        <taxon>Liliopsida</taxon>
        <taxon>Poales</taxon>
        <taxon>Poaceae</taxon>
        <taxon>BOP clade</taxon>
        <taxon>Pooideae</taxon>
        <taxon>Triticodae</taxon>
        <taxon>Triticeae</taxon>
        <taxon>Hordeinae</taxon>
        <taxon>Hordeum</taxon>
    </lineage>
</organism>